<gene>
    <name evidence="1" type="ORF">AVEN_186761_1</name>
</gene>
<keyword evidence="2" id="KW-1185">Reference proteome</keyword>
<sequence>MTPKQHGSMWQKKKDCLDLKCVQITARPIPSSKTAQRQNLSGIPKVSIPSIHFMKFRQVFAESTDFGMMEQPIDCSEMVWSNHCLLRNNTTREVDRAL</sequence>
<accession>A0A4Y2Q1U3</accession>
<organism evidence="1 2">
    <name type="scientific">Araneus ventricosus</name>
    <name type="common">Orbweaver spider</name>
    <name type="synonym">Epeira ventricosa</name>
    <dbReference type="NCBI Taxonomy" id="182803"/>
    <lineage>
        <taxon>Eukaryota</taxon>
        <taxon>Metazoa</taxon>
        <taxon>Ecdysozoa</taxon>
        <taxon>Arthropoda</taxon>
        <taxon>Chelicerata</taxon>
        <taxon>Arachnida</taxon>
        <taxon>Araneae</taxon>
        <taxon>Araneomorphae</taxon>
        <taxon>Entelegynae</taxon>
        <taxon>Araneoidea</taxon>
        <taxon>Araneidae</taxon>
        <taxon>Araneus</taxon>
    </lineage>
</organism>
<name>A0A4Y2Q1U3_ARAVE</name>
<dbReference type="AlphaFoldDB" id="A0A4Y2Q1U3"/>
<protein>
    <submittedName>
        <fullName evidence="1">Uncharacterized protein</fullName>
    </submittedName>
</protein>
<comment type="caution">
    <text evidence="1">The sequence shown here is derived from an EMBL/GenBank/DDBJ whole genome shotgun (WGS) entry which is preliminary data.</text>
</comment>
<evidence type="ECO:0000313" key="1">
    <source>
        <dbReference type="EMBL" id="GBN58125.1"/>
    </source>
</evidence>
<dbReference type="Proteomes" id="UP000499080">
    <property type="component" value="Unassembled WGS sequence"/>
</dbReference>
<evidence type="ECO:0000313" key="2">
    <source>
        <dbReference type="Proteomes" id="UP000499080"/>
    </source>
</evidence>
<dbReference type="EMBL" id="BGPR01012870">
    <property type="protein sequence ID" value="GBN58125.1"/>
    <property type="molecule type" value="Genomic_DNA"/>
</dbReference>
<proteinExistence type="predicted"/>
<reference evidence="1 2" key="1">
    <citation type="journal article" date="2019" name="Sci. Rep.">
        <title>Orb-weaving spider Araneus ventricosus genome elucidates the spidroin gene catalogue.</title>
        <authorList>
            <person name="Kono N."/>
            <person name="Nakamura H."/>
            <person name="Ohtoshi R."/>
            <person name="Moran D.A.P."/>
            <person name="Shinohara A."/>
            <person name="Yoshida Y."/>
            <person name="Fujiwara M."/>
            <person name="Mori M."/>
            <person name="Tomita M."/>
            <person name="Arakawa K."/>
        </authorList>
    </citation>
    <scope>NUCLEOTIDE SEQUENCE [LARGE SCALE GENOMIC DNA]</scope>
</reference>